<feature type="region of interest" description="Disordered" evidence="6">
    <location>
        <begin position="1"/>
        <end position="22"/>
    </location>
</feature>
<evidence type="ECO:0000256" key="6">
    <source>
        <dbReference type="SAM" id="MobiDB-lite"/>
    </source>
</evidence>
<keyword evidence="7" id="KW-0969">Cilium</keyword>
<comment type="caution">
    <text evidence="7">The sequence shown here is derived from an EMBL/GenBank/DDBJ whole genome shotgun (WGS) entry which is preliminary data.</text>
</comment>
<evidence type="ECO:0000256" key="1">
    <source>
        <dbReference type="ARBA" id="ARBA00010577"/>
    </source>
</evidence>
<keyword evidence="7" id="KW-0282">Flagellum</keyword>
<comment type="function">
    <text evidence="4 5">Required for flagellar hook formation. May act as a scaffolding protein.</text>
</comment>
<keyword evidence="7" id="KW-0966">Cell projection</keyword>
<comment type="similarity">
    <text evidence="1 5">Belongs to the FlgD family.</text>
</comment>
<dbReference type="RefSeq" id="WP_246413623.1">
    <property type="nucleotide sequence ID" value="NZ_JACIJS010000003.1"/>
</dbReference>
<gene>
    <name evidence="7" type="ORF">FHS89_001229</name>
</gene>
<evidence type="ECO:0000313" key="7">
    <source>
        <dbReference type="EMBL" id="MBB5515219.1"/>
    </source>
</evidence>
<dbReference type="AlphaFoldDB" id="A0A840WJF6"/>
<keyword evidence="8" id="KW-1185">Reference proteome</keyword>
<proteinExistence type="inferred from homology"/>
<dbReference type="Gene3D" id="2.30.30.910">
    <property type="match status" value="1"/>
</dbReference>
<evidence type="ECO:0000256" key="5">
    <source>
        <dbReference type="RuleBase" id="RU362076"/>
    </source>
</evidence>
<dbReference type="Proteomes" id="UP000553766">
    <property type="component" value="Unassembled WGS sequence"/>
</dbReference>
<evidence type="ECO:0000256" key="2">
    <source>
        <dbReference type="ARBA" id="ARBA00016013"/>
    </source>
</evidence>
<evidence type="ECO:0000313" key="8">
    <source>
        <dbReference type="Proteomes" id="UP000553766"/>
    </source>
</evidence>
<evidence type="ECO:0000256" key="4">
    <source>
        <dbReference type="ARBA" id="ARBA00024746"/>
    </source>
</evidence>
<protein>
    <recommendedName>
        <fullName evidence="2 5">Basal-body rod modification protein FlgD</fullName>
    </recommendedName>
</protein>
<evidence type="ECO:0000256" key="3">
    <source>
        <dbReference type="ARBA" id="ARBA00022795"/>
    </source>
</evidence>
<reference evidence="7 8" key="1">
    <citation type="submission" date="2020-08" db="EMBL/GenBank/DDBJ databases">
        <title>Genomic Encyclopedia of Type Strains, Phase IV (KMG-IV): sequencing the most valuable type-strain genomes for metagenomic binning, comparative biology and taxonomic classification.</title>
        <authorList>
            <person name="Goeker M."/>
        </authorList>
    </citation>
    <scope>NUCLEOTIDE SEQUENCE [LARGE SCALE GENOMIC DNA]</scope>
    <source>
        <strain evidence="7 8">DSM 103377</strain>
    </source>
</reference>
<dbReference type="EMBL" id="JACIJS010000003">
    <property type="protein sequence ID" value="MBB5515219.1"/>
    <property type="molecule type" value="Genomic_DNA"/>
</dbReference>
<keyword evidence="3 5" id="KW-1005">Bacterial flagellum biogenesis</keyword>
<accession>A0A840WJF6</accession>
<dbReference type="Pfam" id="PF03963">
    <property type="entry name" value="FlgD"/>
    <property type="match status" value="1"/>
</dbReference>
<name>A0A840WJF6_9RHOB</name>
<sequence length="218" mass="23431">MDVTATQAQRNAATPSSESATQTAQADFETFIKLLTAQMRHQDPLEPLNSTEFVAQLASFSSVEQQIATNQKLDTLAAALSGSDQTMAAQWLGRSVLAEGAAHFSDTPITAHFDTASSRGAKFIVRDTSGAVVFESALTDGTKSFDWDGSTPLGPTAPDGRYVFERETVLEDGTTRIDQAKHYQTVEEVRFLAGEVMLHTSADAVIALEDVTAIRNEG</sequence>
<dbReference type="GO" id="GO:0044781">
    <property type="term" value="P:bacterial-type flagellum organization"/>
    <property type="evidence" value="ECO:0007669"/>
    <property type="project" value="UniProtKB-UniRule"/>
</dbReference>
<dbReference type="InterPro" id="IPR005648">
    <property type="entry name" value="FlgD"/>
</dbReference>
<dbReference type="Gene3D" id="2.60.40.4070">
    <property type="match status" value="1"/>
</dbReference>
<organism evidence="7 8">
    <name type="scientific">Rubricella aquisinus</name>
    <dbReference type="NCBI Taxonomy" id="2028108"/>
    <lineage>
        <taxon>Bacteria</taxon>
        <taxon>Pseudomonadati</taxon>
        <taxon>Pseudomonadota</taxon>
        <taxon>Alphaproteobacteria</taxon>
        <taxon>Rhodobacterales</taxon>
        <taxon>Paracoccaceae</taxon>
        <taxon>Rubricella</taxon>
    </lineage>
</organism>